<reference evidence="4" key="1">
    <citation type="submission" date="2018-02" db="EMBL/GenBank/DDBJ databases">
        <authorList>
            <person name="Hausmann B."/>
        </authorList>
    </citation>
    <scope>NUCLEOTIDE SEQUENCE [LARGE SCALE GENOMIC DNA]</scope>
    <source>
        <strain evidence="4">Peat soil MAG SbA1</strain>
    </source>
</reference>
<evidence type="ECO:0008006" key="5">
    <source>
        <dbReference type="Google" id="ProtNLM"/>
    </source>
</evidence>
<keyword evidence="2" id="KW-0732">Signal</keyword>
<feature type="chain" id="PRO_5015576625" description="Porin" evidence="2">
    <location>
        <begin position="30"/>
        <end position="521"/>
    </location>
</feature>
<feature type="signal peptide" evidence="2">
    <location>
        <begin position="1"/>
        <end position="29"/>
    </location>
</feature>
<dbReference type="AlphaFoldDB" id="A0A2U3KYN8"/>
<evidence type="ECO:0000256" key="1">
    <source>
        <dbReference type="SAM" id="MobiDB-lite"/>
    </source>
</evidence>
<protein>
    <recommendedName>
        <fullName evidence="5">Porin</fullName>
    </recommendedName>
</protein>
<feature type="region of interest" description="Disordered" evidence="1">
    <location>
        <begin position="92"/>
        <end position="113"/>
    </location>
</feature>
<dbReference type="EMBL" id="OMOD01000150">
    <property type="protein sequence ID" value="SPF44775.1"/>
    <property type="molecule type" value="Genomic_DNA"/>
</dbReference>
<proteinExistence type="predicted"/>
<sequence length="521" mass="56766">MKRQSIRMLSRIVVVVCVAMPGEMLLAQAAGNNNAGAPANEAQAADHEGMASEMKQLRAMIEELRQENQTSRAEMRQLREELEKTQSMLEKVTAGHTEEVPPSPATAAQASPQLEARVEKLEESSTLLNEKVDEQYQTKVEAASKYRARLSGIVLMNAFRNHGTSDNFDYPDFAQAASGLPQSSFGATLRQSEIGLEIFGPNLAGAKTSANVHLDFAGGFPAAPNGVDFGIVRLKTASLRFDWEHTSVVAGQDSLFISPLSPTSFASLATPAFAYAGNLWGWIPQLRVEHRFDLAAAQTFTVQAGILDNVTWNMPPDPYYRYAGPGEQSGQPAYAARAAWSRPVGGREISFGAAGYYGRQDWSEERYLDGWAAMGDWEIPLTQSWMLSGEFYRGRGAGGLGAGIGQTVVYGQSSEYSAAPIRGVDSAGGWSQLKWQITPKLEMNGVFAEDDAFSRDVLGFATDQNNSSPILGRNRGALGNVVFRPRSDLILAAEFRRLRTYPFYSNSSVTNQVNLAMGVLF</sequence>
<name>A0A2U3KYN8_9BACT</name>
<evidence type="ECO:0000313" key="4">
    <source>
        <dbReference type="Proteomes" id="UP000238701"/>
    </source>
</evidence>
<accession>A0A2U3KYN8</accession>
<dbReference type="Proteomes" id="UP000238701">
    <property type="component" value="Unassembled WGS sequence"/>
</dbReference>
<dbReference type="OrthoDB" id="116216at2"/>
<gene>
    <name evidence="3" type="ORF">SBA1_550140</name>
</gene>
<organism evidence="3 4">
    <name type="scientific">Candidatus Sulfotelmatobacter kueseliae</name>
    <dbReference type="NCBI Taxonomy" id="2042962"/>
    <lineage>
        <taxon>Bacteria</taxon>
        <taxon>Pseudomonadati</taxon>
        <taxon>Acidobacteriota</taxon>
        <taxon>Terriglobia</taxon>
        <taxon>Terriglobales</taxon>
        <taxon>Candidatus Korobacteraceae</taxon>
        <taxon>Candidatus Sulfotelmatobacter</taxon>
    </lineage>
</organism>
<evidence type="ECO:0000313" key="3">
    <source>
        <dbReference type="EMBL" id="SPF44775.1"/>
    </source>
</evidence>
<evidence type="ECO:0000256" key="2">
    <source>
        <dbReference type="SAM" id="SignalP"/>
    </source>
</evidence>